<dbReference type="PANTHER" id="PTHR10720">
    <property type="entry name" value="HEME OXYGENASE"/>
    <property type="match status" value="1"/>
</dbReference>
<comment type="caution">
    <text evidence="4">The sequence shown here is derived from an EMBL/GenBank/DDBJ whole genome shotgun (WGS) entry which is preliminary data.</text>
</comment>
<keyword evidence="5" id="KW-1185">Reference proteome</keyword>
<keyword evidence="1" id="KW-0349">Heme</keyword>
<dbReference type="Gene3D" id="1.20.910.10">
    <property type="entry name" value="Heme oxygenase-like"/>
    <property type="match status" value="1"/>
</dbReference>
<reference evidence="4 5" key="1">
    <citation type="submission" date="2024-07" db="EMBL/GenBank/DDBJ databases">
        <title>Draft sequence of the Neodothiora populina.</title>
        <authorList>
            <person name="Drown D.D."/>
            <person name="Schuette U.S."/>
            <person name="Buechlein A.B."/>
            <person name="Rusch D.R."/>
            <person name="Winton L.W."/>
            <person name="Adams G.A."/>
        </authorList>
    </citation>
    <scope>NUCLEOTIDE SEQUENCE [LARGE SCALE GENOMIC DNA]</scope>
    <source>
        <strain evidence="4 5">CPC 39397</strain>
    </source>
</reference>
<dbReference type="InterPro" id="IPR002051">
    <property type="entry name" value="Haem_Oase"/>
</dbReference>
<dbReference type="RefSeq" id="XP_069200078.1">
    <property type="nucleotide sequence ID" value="XM_069342119.1"/>
</dbReference>
<evidence type="ECO:0000256" key="3">
    <source>
        <dbReference type="ARBA" id="ARBA00023004"/>
    </source>
</evidence>
<dbReference type="PANTHER" id="PTHR10720:SF0">
    <property type="entry name" value="HEME OXYGENASE"/>
    <property type="match status" value="1"/>
</dbReference>
<dbReference type="SUPFAM" id="SSF48613">
    <property type="entry name" value="Heme oxygenase-like"/>
    <property type="match status" value="1"/>
</dbReference>
<gene>
    <name evidence="4" type="ORF">AAFC00_000266</name>
</gene>
<dbReference type="Proteomes" id="UP001562354">
    <property type="component" value="Unassembled WGS sequence"/>
</dbReference>
<protein>
    <recommendedName>
        <fullName evidence="6">Heme oxygenase-like protein</fullName>
    </recommendedName>
</protein>
<evidence type="ECO:0000313" key="4">
    <source>
        <dbReference type="EMBL" id="KAL1303803.1"/>
    </source>
</evidence>
<sequence length="281" mass="31276">MGGLSTPQSLLSPLPSPAPPSISTEINIATRGIHARLNKLIVSRLPLSVPPHSKDPRLYAYGISAFAQIYYAFEARWRHLCSSQEQENEEEKSTNSRSAASTHDAGLRPWLVELLPSGLWRSQAISTDLDHLKSILSLDLDPARNCDTLDKEMIYHVSEVTAAKPHVLVAYAWIMYMAIFSGGRWMRQQFVRAGPSFWDAGENHGASFGSPQTPVPGFSLFYFEGEEDGQDIKADFKARLELAERLLSAQERSDIVSEAKKIFEMCVELVGRLDEKLSTPA</sequence>
<dbReference type="GeneID" id="95973969"/>
<accession>A0ABR3PCW2</accession>
<organism evidence="4 5">
    <name type="scientific">Neodothiora populina</name>
    <dbReference type="NCBI Taxonomy" id="2781224"/>
    <lineage>
        <taxon>Eukaryota</taxon>
        <taxon>Fungi</taxon>
        <taxon>Dikarya</taxon>
        <taxon>Ascomycota</taxon>
        <taxon>Pezizomycotina</taxon>
        <taxon>Dothideomycetes</taxon>
        <taxon>Dothideomycetidae</taxon>
        <taxon>Dothideales</taxon>
        <taxon>Dothioraceae</taxon>
        <taxon>Neodothiora</taxon>
    </lineage>
</organism>
<keyword evidence="3" id="KW-0408">Iron</keyword>
<proteinExistence type="predicted"/>
<evidence type="ECO:0008006" key="6">
    <source>
        <dbReference type="Google" id="ProtNLM"/>
    </source>
</evidence>
<name>A0ABR3PCW2_9PEZI</name>
<dbReference type="EMBL" id="JBFMKM010000009">
    <property type="protein sequence ID" value="KAL1303803.1"/>
    <property type="molecule type" value="Genomic_DNA"/>
</dbReference>
<keyword evidence="2" id="KW-0479">Metal-binding</keyword>
<dbReference type="InterPro" id="IPR016053">
    <property type="entry name" value="Haem_Oase-like"/>
</dbReference>
<dbReference type="CDD" id="cd19165">
    <property type="entry name" value="HemeO"/>
    <property type="match status" value="1"/>
</dbReference>
<dbReference type="Pfam" id="PF01126">
    <property type="entry name" value="Heme_oxygenase"/>
    <property type="match status" value="1"/>
</dbReference>
<dbReference type="InterPro" id="IPR016084">
    <property type="entry name" value="Haem_Oase-like_multi-hlx"/>
</dbReference>
<evidence type="ECO:0000313" key="5">
    <source>
        <dbReference type="Proteomes" id="UP001562354"/>
    </source>
</evidence>
<evidence type="ECO:0000256" key="2">
    <source>
        <dbReference type="ARBA" id="ARBA00022723"/>
    </source>
</evidence>
<evidence type="ECO:0000256" key="1">
    <source>
        <dbReference type="ARBA" id="ARBA00022617"/>
    </source>
</evidence>